<evidence type="ECO:0000313" key="1">
    <source>
        <dbReference type="EMBL" id="KAK5689596.1"/>
    </source>
</evidence>
<reference evidence="1" key="1">
    <citation type="submission" date="2023-08" db="EMBL/GenBank/DDBJ databases">
        <title>Black Yeasts Isolated from many extreme environments.</title>
        <authorList>
            <person name="Coleine C."/>
            <person name="Stajich J.E."/>
            <person name="Selbmann L."/>
        </authorList>
    </citation>
    <scope>NUCLEOTIDE SEQUENCE</scope>
    <source>
        <strain evidence="1">CCFEE 5810</strain>
    </source>
</reference>
<protein>
    <submittedName>
        <fullName evidence="1">Uncharacterized protein</fullName>
    </submittedName>
</protein>
<organism evidence="1 2">
    <name type="scientific">Elasticomyces elasticus</name>
    <dbReference type="NCBI Taxonomy" id="574655"/>
    <lineage>
        <taxon>Eukaryota</taxon>
        <taxon>Fungi</taxon>
        <taxon>Dikarya</taxon>
        <taxon>Ascomycota</taxon>
        <taxon>Pezizomycotina</taxon>
        <taxon>Dothideomycetes</taxon>
        <taxon>Dothideomycetidae</taxon>
        <taxon>Mycosphaerellales</taxon>
        <taxon>Teratosphaeriaceae</taxon>
        <taxon>Elasticomyces</taxon>
    </lineage>
</organism>
<dbReference type="EMBL" id="JAVRQU010000030">
    <property type="protein sequence ID" value="KAK5689596.1"/>
    <property type="molecule type" value="Genomic_DNA"/>
</dbReference>
<proteinExistence type="predicted"/>
<name>A0AAN7VLQ6_9PEZI</name>
<gene>
    <name evidence="1" type="ORF">LTR97_012769</name>
</gene>
<dbReference type="Proteomes" id="UP001310594">
    <property type="component" value="Unassembled WGS sequence"/>
</dbReference>
<accession>A0AAN7VLQ6</accession>
<comment type="caution">
    <text evidence="1">The sequence shown here is derived from an EMBL/GenBank/DDBJ whole genome shotgun (WGS) entry which is preliminary data.</text>
</comment>
<sequence>MDEQASPDAPSHLLNARRLYKQSTSLLVEYLDDHGAEKVGRGGAKTGTKREMTVKDILACAGRLSKRKLTAPQYVENAFQTALINRRRMTACAYTTLFPGGKVSKSASVDGLEADETVSNGFGLLEDAPTEPPSKLSDAEIKSYLDEWANSNPENRSAIKDDPFDEIYELYIHVLEMDYMATVLKKYWSMAADGTMPIALAAWLTTAGYTAICNICEYMQKKARMQIKTGQDLSIVEAERSGHVLLYKQFSSGMGLMTPIYALQEFAGKIVSGGKMKDHYLLNIPKEKPTDFIISPRKEQAELLAMQRKVCMTISDPTKLDLPEHEATAVLAMHKQQQDRDNKSLAAMTRGIMQVFTFACAEQDCASGKPDLDDISLANLLLVDTMKFMESGKAIPRTELVFGLQLLLETGKSFFWENEKPNPVNIRLKALQFANEVKQTAWRIIENEAKAGMYRNVQIKYFDALQAPHAKLDVFTRTARFDLYYQMPWTSGMQLSETLYGALEFGVALCRTRGIFGQMLHVYNVARHFDKTPAFPLLEQLCDLFIDQIFLGERPKKNFHNILLRSMGGDLQSRAKTSKNGRKDREGKFHIGAPKSLMDGAEDNKRLQAYEWSFFDELRGASPAFYGNGEFYAKLFTDRRAKKVTEKQRMNMEQKMHDMPYALTLERIKDATMPEFTGPFPVAKINYFKLYELACEVLTEIAARYQQKMPVELKIYEAENLMQPAPADACAGSSFVTVLMQDVDIRMGHGRTGEKAALQAHSGLKLAGNAFNKCLSGKTVEHFLWGNV</sequence>
<evidence type="ECO:0000313" key="2">
    <source>
        <dbReference type="Proteomes" id="UP001310594"/>
    </source>
</evidence>
<dbReference type="AlphaFoldDB" id="A0AAN7VLQ6"/>